<sequence>MDLHRQFDTLAGPEVTPTMDDINADLDRGRRALRRRRTVQKIAGSAFAVAALAVGFTIATNGTPAATTPAAVRTPGPVSAAATRLVAYTGSQPKGYTIDKVPDGWEIQADDPNALILAPKNALDKDPNSFVGKIGIMLQSRDQSGPGAGKKVTVGDVPGVLVPEQEVTDPTTLRLREEAKRAAIAKGGPSAAPFLVESDADDGATLWVKQPSGVYLLVQFWEGLGLSERDMLEIGAGVHVHKDAVQGRG</sequence>
<keyword evidence="1" id="KW-1133">Transmembrane helix</keyword>
<evidence type="ECO:0000256" key="1">
    <source>
        <dbReference type="SAM" id="Phobius"/>
    </source>
</evidence>
<evidence type="ECO:0000313" key="2">
    <source>
        <dbReference type="EMBL" id="GIE52780.1"/>
    </source>
</evidence>
<accession>A0A919JNY8</accession>
<dbReference type="AlphaFoldDB" id="A0A919JNY8"/>
<organism evidence="2 3">
    <name type="scientific">Actinoplanes nipponensis</name>
    <dbReference type="NCBI Taxonomy" id="135950"/>
    <lineage>
        <taxon>Bacteria</taxon>
        <taxon>Bacillati</taxon>
        <taxon>Actinomycetota</taxon>
        <taxon>Actinomycetes</taxon>
        <taxon>Micromonosporales</taxon>
        <taxon>Micromonosporaceae</taxon>
        <taxon>Actinoplanes</taxon>
    </lineage>
</organism>
<protein>
    <submittedName>
        <fullName evidence="2">Uncharacterized protein</fullName>
    </submittedName>
</protein>
<dbReference type="RefSeq" id="WP_203774441.1">
    <property type="nucleotide sequence ID" value="NZ_BAAAYJ010000108.1"/>
</dbReference>
<keyword evidence="3" id="KW-1185">Reference proteome</keyword>
<proteinExistence type="predicted"/>
<gene>
    <name evidence="2" type="ORF">Ani05nite_63140</name>
</gene>
<keyword evidence="1" id="KW-0812">Transmembrane</keyword>
<evidence type="ECO:0000313" key="3">
    <source>
        <dbReference type="Proteomes" id="UP000647172"/>
    </source>
</evidence>
<reference evidence="2" key="1">
    <citation type="submission" date="2021-01" db="EMBL/GenBank/DDBJ databases">
        <title>Whole genome shotgun sequence of Actinoplanes nipponensis NBRC 14063.</title>
        <authorList>
            <person name="Komaki H."/>
            <person name="Tamura T."/>
        </authorList>
    </citation>
    <scope>NUCLEOTIDE SEQUENCE</scope>
    <source>
        <strain evidence="2">NBRC 14063</strain>
    </source>
</reference>
<keyword evidence="1" id="KW-0472">Membrane</keyword>
<feature type="transmembrane region" description="Helical" evidence="1">
    <location>
        <begin position="38"/>
        <end position="59"/>
    </location>
</feature>
<comment type="caution">
    <text evidence="2">The sequence shown here is derived from an EMBL/GenBank/DDBJ whole genome shotgun (WGS) entry which is preliminary data.</text>
</comment>
<dbReference type="EMBL" id="BOMQ01000074">
    <property type="protein sequence ID" value="GIE52780.1"/>
    <property type="molecule type" value="Genomic_DNA"/>
</dbReference>
<name>A0A919JNY8_9ACTN</name>
<dbReference type="Proteomes" id="UP000647172">
    <property type="component" value="Unassembled WGS sequence"/>
</dbReference>